<reference evidence="2" key="1">
    <citation type="journal article" date="2015" name="Nature">
        <title>Complex archaea that bridge the gap between prokaryotes and eukaryotes.</title>
        <authorList>
            <person name="Spang A."/>
            <person name="Saw J.H."/>
            <person name="Jorgensen S.L."/>
            <person name="Zaremba-Niedzwiedzka K."/>
            <person name="Martijn J."/>
            <person name="Lind A.E."/>
            <person name="van Eijk R."/>
            <person name="Schleper C."/>
            <person name="Guy L."/>
            <person name="Ettema T.J."/>
        </authorList>
    </citation>
    <scope>NUCLEOTIDE SEQUENCE</scope>
</reference>
<feature type="coiled-coil region" evidence="1">
    <location>
        <begin position="50"/>
        <end position="77"/>
    </location>
</feature>
<evidence type="ECO:0000313" key="2">
    <source>
        <dbReference type="EMBL" id="KKL06680.1"/>
    </source>
</evidence>
<protein>
    <submittedName>
        <fullName evidence="2">Uncharacterized protein</fullName>
    </submittedName>
</protein>
<evidence type="ECO:0000256" key="1">
    <source>
        <dbReference type="SAM" id="Coils"/>
    </source>
</evidence>
<dbReference type="AlphaFoldDB" id="A0A0F9AB45"/>
<keyword evidence="1" id="KW-0175">Coiled coil</keyword>
<sequence>MEWLWLTLALALAFLLGFVVASHKSQGVLAKASVFWEEAVKLKDAADKVHNATQATLAQAEELLRKAQELDNQTRERL</sequence>
<organism evidence="2">
    <name type="scientific">marine sediment metagenome</name>
    <dbReference type="NCBI Taxonomy" id="412755"/>
    <lineage>
        <taxon>unclassified sequences</taxon>
        <taxon>metagenomes</taxon>
        <taxon>ecological metagenomes</taxon>
    </lineage>
</organism>
<proteinExistence type="predicted"/>
<name>A0A0F9AB45_9ZZZZ</name>
<accession>A0A0F9AB45</accession>
<dbReference type="EMBL" id="LAZR01043605">
    <property type="protein sequence ID" value="KKL06680.1"/>
    <property type="molecule type" value="Genomic_DNA"/>
</dbReference>
<comment type="caution">
    <text evidence="2">The sequence shown here is derived from an EMBL/GenBank/DDBJ whole genome shotgun (WGS) entry which is preliminary data.</text>
</comment>
<gene>
    <name evidence="2" type="ORF">LCGC14_2593590</name>
</gene>